<dbReference type="GO" id="GO:0009055">
    <property type="term" value="F:electron transfer activity"/>
    <property type="evidence" value="ECO:0007669"/>
    <property type="project" value="InterPro"/>
</dbReference>
<dbReference type="InterPro" id="IPR036909">
    <property type="entry name" value="Cyt_c-like_dom_sf"/>
</dbReference>
<feature type="chain" id="PRO_5011772298" evidence="5">
    <location>
        <begin position="22"/>
        <end position="124"/>
    </location>
</feature>
<sequence>MRIPRLLTLLLLSLGSAGVIAAPAKSEDMKQLAAHAGCLTCHSIEAKAGGEEPIGPPWAEVARKYHGQKDALDKLTQTVLQGSNPYQSHWKNKVTGLAMPPNAVAINEANTRKLVAWILSLDAK</sequence>
<evidence type="ECO:0000313" key="7">
    <source>
        <dbReference type="EMBL" id="SEQ48434.1"/>
    </source>
</evidence>
<dbReference type="GO" id="GO:0020037">
    <property type="term" value="F:heme binding"/>
    <property type="evidence" value="ECO:0007669"/>
    <property type="project" value="InterPro"/>
</dbReference>
<dbReference type="Gene3D" id="1.10.760.10">
    <property type="entry name" value="Cytochrome c-like domain"/>
    <property type="match status" value="1"/>
</dbReference>
<dbReference type="InterPro" id="IPR009056">
    <property type="entry name" value="Cyt_c-like_dom"/>
</dbReference>
<dbReference type="AlphaFoldDB" id="A0A1H9GEE6"/>
<keyword evidence="2 4" id="KW-0479">Metal-binding</keyword>
<reference evidence="7 8" key="1">
    <citation type="submission" date="2016-10" db="EMBL/GenBank/DDBJ databases">
        <authorList>
            <person name="de Groot N.N."/>
        </authorList>
    </citation>
    <scope>NUCLEOTIDE SEQUENCE [LARGE SCALE GENOMIC DNA]</scope>
    <source>
        <strain evidence="7 8">DSM 25927</strain>
    </source>
</reference>
<keyword evidence="8" id="KW-1185">Reference proteome</keyword>
<keyword evidence="1 4" id="KW-0349">Heme</keyword>
<dbReference type="STRING" id="489703.SAMN04488038_10739"/>
<protein>
    <submittedName>
        <fullName evidence="7">Cytochrome c</fullName>
    </submittedName>
</protein>
<keyword evidence="3 4" id="KW-0408">Iron</keyword>
<dbReference type="PROSITE" id="PS51007">
    <property type="entry name" value="CYTC"/>
    <property type="match status" value="1"/>
</dbReference>
<evidence type="ECO:0000256" key="2">
    <source>
        <dbReference type="ARBA" id="ARBA00022723"/>
    </source>
</evidence>
<dbReference type="RefSeq" id="WP_218140152.1">
    <property type="nucleotide sequence ID" value="NZ_FOFS01000007.1"/>
</dbReference>
<evidence type="ECO:0000256" key="5">
    <source>
        <dbReference type="SAM" id="SignalP"/>
    </source>
</evidence>
<accession>A0A1H9GEE6</accession>
<organism evidence="7 8">
    <name type="scientific">Solimonas aquatica</name>
    <dbReference type="NCBI Taxonomy" id="489703"/>
    <lineage>
        <taxon>Bacteria</taxon>
        <taxon>Pseudomonadati</taxon>
        <taxon>Pseudomonadota</taxon>
        <taxon>Gammaproteobacteria</taxon>
        <taxon>Nevskiales</taxon>
        <taxon>Nevskiaceae</taxon>
        <taxon>Solimonas</taxon>
    </lineage>
</organism>
<dbReference type="EMBL" id="FOFS01000007">
    <property type="protein sequence ID" value="SEQ48434.1"/>
    <property type="molecule type" value="Genomic_DNA"/>
</dbReference>
<dbReference type="Pfam" id="PF00034">
    <property type="entry name" value="Cytochrom_C"/>
    <property type="match status" value="1"/>
</dbReference>
<dbReference type="Proteomes" id="UP000199233">
    <property type="component" value="Unassembled WGS sequence"/>
</dbReference>
<name>A0A1H9GEE6_9GAMM</name>
<feature type="signal peptide" evidence="5">
    <location>
        <begin position="1"/>
        <end position="21"/>
    </location>
</feature>
<dbReference type="SUPFAM" id="SSF46626">
    <property type="entry name" value="Cytochrome c"/>
    <property type="match status" value="1"/>
</dbReference>
<proteinExistence type="predicted"/>
<gene>
    <name evidence="7" type="ORF">SAMN04488038_10739</name>
</gene>
<dbReference type="GO" id="GO:0046872">
    <property type="term" value="F:metal ion binding"/>
    <property type="evidence" value="ECO:0007669"/>
    <property type="project" value="UniProtKB-KW"/>
</dbReference>
<keyword evidence="5" id="KW-0732">Signal</keyword>
<evidence type="ECO:0000313" key="8">
    <source>
        <dbReference type="Proteomes" id="UP000199233"/>
    </source>
</evidence>
<evidence type="ECO:0000256" key="4">
    <source>
        <dbReference type="PROSITE-ProRule" id="PRU00433"/>
    </source>
</evidence>
<evidence type="ECO:0000256" key="3">
    <source>
        <dbReference type="ARBA" id="ARBA00023004"/>
    </source>
</evidence>
<evidence type="ECO:0000256" key="1">
    <source>
        <dbReference type="ARBA" id="ARBA00022617"/>
    </source>
</evidence>
<evidence type="ECO:0000259" key="6">
    <source>
        <dbReference type="PROSITE" id="PS51007"/>
    </source>
</evidence>
<feature type="domain" description="Cytochrome c" evidence="6">
    <location>
        <begin position="24"/>
        <end position="122"/>
    </location>
</feature>